<reference evidence="1 2" key="1">
    <citation type="journal article" date="2019" name="Int. J. Syst. Evol. Microbiol.">
        <title>The Global Catalogue of Microorganisms (GCM) 10K type strain sequencing project: providing services to taxonomists for standard genome sequencing and annotation.</title>
        <authorList>
            <consortium name="The Broad Institute Genomics Platform"/>
            <consortium name="The Broad Institute Genome Sequencing Center for Infectious Disease"/>
            <person name="Wu L."/>
            <person name="Ma J."/>
        </authorList>
    </citation>
    <scope>NUCLEOTIDE SEQUENCE [LARGE SCALE GENOMIC DNA]</scope>
    <source>
        <strain evidence="1 2">CGMCC 1.12720</strain>
    </source>
</reference>
<proteinExistence type="predicted"/>
<dbReference type="EMBL" id="BMFN01000002">
    <property type="protein sequence ID" value="GGF65973.1"/>
    <property type="molecule type" value="Genomic_DNA"/>
</dbReference>
<protein>
    <submittedName>
        <fullName evidence="1">Xylitol oxidase</fullName>
    </submittedName>
</protein>
<dbReference type="Proteomes" id="UP000605392">
    <property type="component" value="Unassembled WGS sequence"/>
</dbReference>
<evidence type="ECO:0000313" key="1">
    <source>
        <dbReference type="EMBL" id="GGF65973.1"/>
    </source>
</evidence>
<accession>A0ACB5PS07</accession>
<sequence length="438" mass="48167">MESPSFLPSSSPVPVGPPLLNWAGNYRYSTTRLAQADTTEQVREAVRATDQLKVLGSRHCFNGIADSTQQLLALGAAEQSISLDADARTVTVPASITYGQLALYLHSRGFALHNLASLPHISVAGACATATHGSGIGHGNLATAVRAMEMVLASGEIWGLSQENDGDEFRGAIVHLGALGVVTKLTLAVEPTFQLRQDVYENLPLTQVYEHFAAIQASAYSVSLFTDWQQERVTQVWLKQRLTPGAPLQHTPSDFFGAPRATQNLHPLAGLSPVNCTEQMGVPGPWYDRLPHFRLGFTPSSGQELQSEYFVPLRHAEEAIRAVARLHEHLRPCLQISEMRTVAADALWLSPCYRQDSLGIHFTWKPNWAAVSQVLPLLERELSPFGVRPHWGKLFTLPAAHLQRQYEKLPAFQALMAQYDPTGKFRNAFVDTYLGSSL</sequence>
<organism evidence="1 2">
    <name type="scientific">Hymenobacter qilianensis</name>
    <dbReference type="NCBI Taxonomy" id="1385715"/>
    <lineage>
        <taxon>Bacteria</taxon>
        <taxon>Pseudomonadati</taxon>
        <taxon>Bacteroidota</taxon>
        <taxon>Cytophagia</taxon>
        <taxon>Cytophagales</taxon>
        <taxon>Hymenobacteraceae</taxon>
        <taxon>Hymenobacter</taxon>
    </lineage>
</organism>
<name>A0ACB5PS07_9BACT</name>
<evidence type="ECO:0000313" key="2">
    <source>
        <dbReference type="Proteomes" id="UP000605392"/>
    </source>
</evidence>
<gene>
    <name evidence="1" type="primary">xyoA</name>
    <name evidence="1" type="ORF">GCM10011375_21250</name>
</gene>
<keyword evidence="2" id="KW-1185">Reference proteome</keyword>
<comment type="caution">
    <text evidence="1">The sequence shown here is derived from an EMBL/GenBank/DDBJ whole genome shotgun (WGS) entry which is preliminary data.</text>
</comment>